<name>A0ABV7WR28_9GAMM</name>
<dbReference type="EMBL" id="JBHRYN010000011">
    <property type="protein sequence ID" value="MFC3701775.1"/>
    <property type="molecule type" value="Genomic_DNA"/>
</dbReference>
<evidence type="ECO:0000313" key="2">
    <source>
        <dbReference type="Proteomes" id="UP001595710"/>
    </source>
</evidence>
<sequence length="155" mass="18065">MANVWLHIKSLLAYLAIGCLMLSCSSRSLNTEMTRCVYPDSPRTPAPAFVCDPQMPGYPVTQLRQSPLSDASVDERIRHVYEDQIMAWSNEWANQWYRLPNSRQAALEWLQKYLDREARVIRSRVSPKGELWLLIGLPENDAFYKARFEKEKPFK</sequence>
<dbReference type="Proteomes" id="UP001595710">
    <property type="component" value="Unassembled WGS sequence"/>
</dbReference>
<accession>A0ABV7WR28</accession>
<dbReference type="RefSeq" id="WP_290279907.1">
    <property type="nucleotide sequence ID" value="NZ_JAUFQI010000001.1"/>
</dbReference>
<protein>
    <recommendedName>
        <fullName evidence="3">Lipoprotein</fullName>
    </recommendedName>
</protein>
<gene>
    <name evidence="1" type="ORF">ACFOND_09010</name>
</gene>
<proteinExistence type="predicted"/>
<keyword evidence="2" id="KW-1185">Reference proteome</keyword>
<organism evidence="1 2">
    <name type="scientific">Reinekea marina</name>
    <dbReference type="NCBI Taxonomy" id="1310421"/>
    <lineage>
        <taxon>Bacteria</taxon>
        <taxon>Pseudomonadati</taxon>
        <taxon>Pseudomonadota</taxon>
        <taxon>Gammaproteobacteria</taxon>
        <taxon>Oceanospirillales</taxon>
        <taxon>Saccharospirillaceae</taxon>
        <taxon>Reinekea</taxon>
    </lineage>
</organism>
<reference evidence="2" key="1">
    <citation type="journal article" date="2019" name="Int. J. Syst. Evol. Microbiol.">
        <title>The Global Catalogue of Microorganisms (GCM) 10K type strain sequencing project: providing services to taxonomists for standard genome sequencing and annotation.</title>
        <authorList>
            <consortium name="The Broad Institute Genomics Platform"/>
            <consortium name="The Broad Institute Genome Sequencing Center for Infectious Disease"/>
            <person name="Wu L."/>
            <person name="Ma J."/>
        </authorList>
    </citation>
    <scope>NUCLEOTIDE SEQUENCE [LARGE SCALE GENOMIC DNA]</scope>
    <source>
        <strain evidence="2">CECT 8288</strain>
    </source>
</reference>
<evidence type="ECO:0008006" key="3">
    <source>
        <dbReference type="Google" id="ProtNLM"/>
    </source>
</evidence>
<evidence type="ECO:0000313" key="1">
    <source>
        <dbReference type="EMBL" id="MFC3701775.1"/>
    </source>
</evidence>
<comment type="caution">
    <text evidence="1">The sequence shown here is derived from an EMBL/GenBank/DDBJ whole genome shotgun (WGS) entry which is preliminary data.</text>
</comment>